<dbReference type="Pfam" id="PF19447">
    <property type="entry name" value="DUF5985"/>
    <property type="match status" value="1"/>
</dbReference>
<keyword evidence="1" id="KW-0812">Transmembrane</keyword>
<feature type="transmembrane region" description="Helical" evidence="1">
    <location>
        <begin position="5"/>
        <end position="25"/>
    </location>
</feature>
<name>A0A150WHM1_BDEBC</name>
<keyword evidence="1" id="KW-0472">Membrane</keyword>
<dbReference type="OrthoDB" id="5295794at2"/>
<accession>A0A150WHM1</accession>
<sequence length="85" mass="9467">MAFYVYLLCSVTSLGCAVMLMRAYFSSRTRLLFWSSFCFIGIALNNILLSIDFSLGPNYDLSSIRAVAALLGMGVMMYGLIWDTV</sequence>
<protein>
    <submittedName>
        <fullName evidence="2">Uncharacterized protein</fullName>
    </submittedName>
</protein>
<evidence type="ECO:0000256" key="1">
    <source>
        <dbReference type="SAM" id="Phobius"/>
    </source>
</evidence>
<dbReference type="Proteomes" id="UP000075320">
    <property type="component" value="Unassembled WGS sequence"/>
</dbReference>
<organism evidence="2 3">
    <name type="scientific">Bdellovibrio bacteriovorus</name>
    <dbReference type="NCBI Taxonomy" id="959"/>
    <lineage>
        <taxon>Bacteria</taxon>
        <taxon>Pseudomonadati</taxon>
        <taxon>Bdellovibrionota</taxon>
        <taxon>Bdellovibrionia</taxon>
        <taxon>Bdellovibrionales</taxon>
        <taxon>Pseudobdellovibrionaceae</taxon>
        <taxon>Bdellovibrio</taxon>
    </lineage>
</organism>
<reference evidence="2 3" key="1">
    <citation type="submission" date="2016-03" db="EMBL/GenBank/DDBJ databases">
        <authorList>
            <person name="Ploux O."/>
        </authorList>
    </citation>
    <scope>NUCLEOTIDE SEQUENCE [LARGE SCALE GENOMIC DNA]</scope>
    <source>
        <strain evidence="2 3">R0</strain>
    </source>
</reference>
<proteinExistence type="predicted"/>
<evidence type="ECO:0000313" key="2">
    <source>
        <dbReference type="EMBL" id="KYG63211.1"/>
    </source>
</evidence>
<gene>
    <name evidence="2" type="ORF">AZI86_16035</name>
</gene>
<keyword evidence="3" id="KW-1185">Reference proteome</keyword>
<evidence type="ECO:0000313" key="3">
    <source>
        <dbReference type="Proteomes" id="UP000075320"/>
    </source>
</evidence>
<feature type="transmembrane region" description="Helical" evidence="1">
    <location>
        <begin position="63"/>
        <end position="82"/>
    </location>
</feature>
<feature type="transmembrane region" description="Helical" evidence="1">
    <location>
        <begin position="31"/>
        <end position="51"/>
    </location>
</feature>
<dbReference type="AlphaFoldDB" id="A0A150WHM1"/>
<keyword evidence="1" id="KW-1133">Transmembrane helix</keyword>
<dbReference type="InterPro" id="IPR046027">
    <property type="entry name" value="DUF5985"/>
</dbReference>
<dbReference type="EMBL" id="LUKE01000004">
    <property type="protein sequence ID" value="KYG63211.1"/>
    <property type="molecule type" value="Genomic_DNA"/>
</dbReference>
<dbReference type="RefSeq" id="WP_061836286.1">
    <property type="nucleotide sequence ID" value="NZ_LUKE01000004.1"/>
</dbReference>
<comment type="caution">
    <text evidence="2">The sequence shown here is derived from an EMBL/GenBank/DDBJ whole genome shotgun (WGS) entry which is preliminary data.</text>
</comment>